<comment type="similarity">
    <text evidence="2">Belongs to the glycosyltransferase 2 family.</text>
</comment>
<evidence type="ECO:0000256" key="1">
    <source>
        <dbReference type="ARBA" id="ARBA00004776"/>
    </source>
</evidence>
<evidence type="ECO:0000256" key="2">
    <source>
        <dbReference type="ARBA" id="ARBA00006739"/>
    </source>
</evidence>
<organism evidence="6 7">
    <name type="scientific">Thermopolyspora flexuosa</name>
    <dbReference type="NCBI Taxonomy" id="103836"/>
    <lineage>
        <taxon>Bacteria</taxon>
        <taxon>Bacillati</taxon>
        <taxon>Actinomycetota</taxon>
        <taxon>Actinomycetes</taxon>
        <taxon>Streptosporangiales</taxon>
        <taxon>Streptosporangiaceae</taxon>
        <taxon>Thermopolyspora</taxon>
    </lineage>
</organism>
<dbReference type="PANTHER" id="PTHR43179">
    <property type="entry name" value="RHAMNOSYLTRANSFERASE WBBL"/>
    <property type="match status" value="1"/>
</dbReference>
<dbReference type="InterPro" id="IPR001173">
    <property type="entry name" value="Glyco_trans_2-like"/>
</dbReference>
<keyword evidence="7" id="KW-1185">Reference proteome</keyword>
<dbReference type="InterPro" id="IPR029044">
    <property type="entry name" value="Nucleotide-diphossugar_trans"/>
</dbReference>
<accession>A0A543IU67</accession>
<gene>
    <name evidence="6" type="ORF">FHX40_0759</name>
</gene>
<proteinExistence type="inferred from homology"/>
<evidence type="ECO:0000256" key="4">
    <source>
        <dbReference type="ARBA" id="ARBA00022679"/>
    </source>
</evidence>
<reference evidence="6 7" key="1">
    <citation type="submission" date="2019-06" db="EMBL/GenBank/DDBJ databases">
        <title>Sequencing the genomes of 1000 actinobacteria strains.</title>
        <authorList>
            <person name="Klenk H.-P."/>
        </authorList>
    </citation>
    <scope>NUCLEOTIDE SEQUENCE [LARGE SCALE GENOMIC DNA]</scope>
    <source>
        <strain evidence="6 7">DSM 43186</strain>
    </source>
</reference>
<dbReference type="GO" id="GO:0016757">
    <property type="term" value="F:glycosyltransferase activity"/>
    <property type="evidence" value="ECO:0007669"/>
    <property type="project" value="UniProtKB-KW"/>
</dbReference>
<dbReference type="Proteomes" id="UP000319213">
    <property type="component" value="Unassembled WGS sequence"/>
</dbReference>
<dbReference type="CDD" id="cd00761">
    <property type="entry name" value="Glyco_tranf_GTA_type"/>
    <property type="match status" value="1"/>
</dbReference>
<sequence length="295" mass="32582">MAQPWPDGRDVGPAGASNGAFGGAALDVDVLVPTKDRPAALAVTLTGLAAQTAPGFRVIVSDQSATPVADEPIVAAAIRILRHHGHPVQVHRHVPPRGMAEQRAFLLSKAERSAVLFLDDDVWLDVHGVAVLAHALATLRCGFVGFAVQGLSYRDDVRPHELAPYEEWRGRVRPERVRRGGPAWARHLLHNAANPLHLAHRHRRRGRAWWPYKVAWIGACVLYDRRRLVECGGFDFWPAVPPRHAGEDVVAQLRLMERYGGAGLLPSRAYHLELPTTIRDRDAECYDYVIADEAP</sequence>
<evidence type="ECO:0000259" key="5">
    <source>
        <dbReference type="Pfam" id="PF00535"/>
    </source>
</evidence>
<dbReference type="AlphaFoldDB" id="A0A543IU67"/>
<evidence type="ECO:0000313" key="7">
    <source>
        <dbReference type="Proteomes" id="UP000319213"/>
    </source>
</evidence>
<evidence type="ECO:0000313" key="6">
    <source>
        <dbReference type="EMBL" id="TQM74097.1"/>
    </source>
</evidence>
<dbReference type="PANTHER" id="PTHR43179:SF12">
    <property type="entry name" value="GALACTOFURANOSYLTRANSFERASE GLFT2"/>
    <property type="match status" value="1"/>
</dbReference>
<dbReference type="RefSeq" id="WP_142258319.1">
    <property type="nucleotide sequence ID" value="NZ_BMPV01000006.1"/>
</dbReference>
<feature type="domain" description="Glycosyltransferase 2-like" evidence="5">
    <location>
        <begin position="30"/>
        <end position="162"/>
    </location>
</feature>
<dbReference type="EMBL" id="VFPQ01000001">
    <property type="protein sequence ID" value="TQM74097.1"/>
    <property type="molecule type" value="Genomic_DNA"/>
</dbReference>
<dbReference type="Pfam" id="PF00535">
    <property type="entry name" value="Glycos_transf_2"/>
    <property type="match status" value="1"/>
</dbReference>
<protein>
    <submittedName>
        <fullName evidence="6">Glycosyltransferase involved in cell wall biosynthesis</fullName>
    </submittedName>
</protein>
<comment type="caution">
    <text evidence="6">The sequence shown here is derived from an EMBL/GenBank/DDBJ whole genome shotgun (WGS) entry which is preliminary data.</text>
</comment>
<name>A0A543IU67_9ACTN</name>
<comment type="pathway">
    <text evidence="1">Cell wall biogenesis; cell wall polysaccharide biosynthesis.</text>
</comment>
<keyword evidence="3" id="KW-0328">Glycosyltransferase</keyword>
<keyword evidence="4 6" id="KW-0808">Transferase</keyword>
<evidence type="ECO:0000256" key="3">
    <source>
        <dbReference type="ARBA" id="ARBA00022676"/>
    </source>
</evidence>
<dbReference type="OrthoDB" id="9787979at2"/>
<dbReference type="SUPFAM" id="SSF53448">
    <property type="entry name" value="Nucleotide-diphospho-sugar transferases"/>
    <property type="match status" value="1"/>
</dbReference>
<dbReference type="Gene3D" id="3.90.550.10">
    <property type="entry name" value="Spore Coat Polysaccharide Biosynthesis Protein SpsA, Chain A"/>
    <property type="match status" value="1"/>
</dbReference>